<reference evidence="1 2" key="1">
    <citation type="journal article" date="2019" name="Int. J. Syst. Evol. Microbiol.">
        <title>The Global Catalogue of Microorganisms (GCM) 10K type strain sequencing project: providing services to taxonomists for standard genome sequencing and annotation.</title>
        <authorList>
            <consortium name="The Broad Institute Genomics Platform"/>
            <consortium name="The Broad Institute Genome Sequencing Center for Infectious Disease"/>
            <person name="Wu L."/>
            <person name="Ma J."/>
        </authorList>
    </citation>
    <scope>NUCLEOTIDE SEQUENCE [LARGE SCALE GENOMIC DNA]</scope>
    <source>
        <strain evidence="1 2">JCM 11896</strain>
    </source>
</reference>
<keyword evidence="2" id="KW-1185">Reference proteome</keyword>
<sequence>MTTLAHINGEILHIPGLTLWGRRQVRGLHTKHSLICSGPAGAVELWAHLDAPDMGGVEFHDVREQVPGEGPEPCDLLPGGTCFVEGSSGIYTRQFLPMITAGQSRDVCEHLTDLYVIHHGGLPARTPAVGSRP</sequence>
<organism evidence="1 2">
    <name type="scientific">Pseudonocardia kongjuensis</name>
    <dbReference type="NCBI Taxonomy" id="102227"/>
    <lineage>
        <taxon>Bacteria</taxon>
        <taxon>Bacillati</taxon>
        <taxon>Actinomycetota</taxon>
        <taxon>Actinomycetes</taxon>
        <taxon>Pseudonocardiales</taxon>
        <taxon>Pseudonocardiaceae</taxon>
        <taxon>Pseudonocardia</taxon>
    </lineage>
</organism>
<dbReference type="EMBL" id="BAAAJK010000008">
    <property type="protein sequence ID" value="GAA1388552.1"/>
    <property type="molecule type" value="Genomic_DNA"/>
</dbReference>
<proteinExistence type="predicted"/>
<dbReference type="RefSeq" id="WP_344021938.1">
    <property type="nucleotide sequence ID" value="NZ_BAAAJK010000008.1"/>
</dbReference>
<name>A0ABN1XS63_9PSEU</name>
<comment type="caution">
    <text evidence="1">The sequence shown here is derived from an EMBL/GenBank/DDBJ whole genome shotgun (WGS) entry which is preliminary data.</text>
</comment>
<dbReference type="Proteomes" id="UP001501414">
    <property type="component" value="Unassembled WGS sequence"/>
</dbReference>
<evidence type="ECO:0000313" key="2">
    <source>
        <dbReference type="Proteomes" id="UP001501414"/>
    </source>
</evidence>
<protein>
    <submittedName>
        <fullName evidence="1">Uncharacterized protein</fullName>
    </submittedName>
</protein>
<accession>A0ABN1XS63</accession>
<gene>
    <name evidence="1" type="ORF">GCM10009613_26060</name>
</gene>
<evidence type="ECO:0000313" key="1">
    <source>
        <dbReference type="EMBL" id="GAA1388552.1"/>
    </source>
</evidence>